<keyword evidence="1" id="KW-0040">ANK repeat</keyword>
<dbReference type="PRINTS" id="PR01415">
    <property type="entry name" value="ANKYRIN"/>
</dbReference>
<feature type="repeat" description="ANK" evidence="1">
    <location>
        <begin position="376"/>
        <end position="408"/>
    </location>
</feature>
<feature type="repeat" description="ANK" evidence="1">
    <location>
        <begin position="278"/>
        <end position="310"/>
    </location>
</feature>
<dbReference type="SMART" id="SM00248">
    <property type="entry name" value="ANK"/>
    <property type="match status" value="15"/>
</dbReference>
<feature type="repeat" description="ANK" evidence="1">
    <location>
        <begin position="175"/>
        <end position="207"/>
    </location>
</feature>
<dbReference type="Pfam" id="PF12796">
    <property type="entry name" value="Ank_2"/>
    <property type="match status" value="4"/>
</dbReference>
<dbReference type="PROSITE" id="PS50297">
    <property type="entry name" value="ANK_REP_REGION"/>
    <property type="match status" value="9"/>
</dbReference>
<feature type="repeat" description="ANK" evidence="1">
    <location>
        <begin position="142"/>
        <end position="174"/>
    </location>
</feature>
<dbReference type="PROSITE" id="PS50088">
    <property type="entry name" value="ANK_REPEAT"/>
    <property type="match status" value="9"/>
</dbReference>
<evidence type="ECO:0000313" key="3">
    <source>
        <dbReference type="Proteomes" id="UP001187531"/>
    </source>
</evidence>
<dbReference type="InterPro" id="IPR052391">
    <property type="entry name" value="E3_Ligase-Neurotoxin"/>
</dbReference>
<dbReference type="Pfam" id="PF00023">
    <property type="entry name" value="Ank"/>
    <property type="match status" value="1"/>
</dbReference>
<dbReference type="PANTHER" id="PTHR24133">
    <property type="entry name" value="ANKYRIN DOMAIN-CONTAINING"/>
    <property type="match status" value="1"/>
</dbReference>
<feature type="repeat" description="ANK" evidence="1">
    <location>
        <begin position="107"/>
        <end position="141"/>
    </location>
</feature>
<feature type="repeat" description="ANK" evidence="1">
    <location>
        <begin position="212"/>
        <end position="244"/>
    </location>
</feature>
<evidence type="ECO:0000313" key="2">
    <source>
        <dbReference type="EMBL" id="KAK2705438.1"/>
    </source>
</evidence>
<sequence>MRDNYDVNYSLICAVRQGDLERTKELINSFGLSYSKGWSQGYILLRDALFNRKIEIAKLLLIYGCKVYSINIKPSVTPLHLAVASSGTEVVKMILYKGARINAVNKRGETPLHCAIKNSDKNIEIIILLLKHGSNVNVRTNYGESPLHLAASKGCPQTVDYLLMHGADVNAINNDGESPLHLAAFGGFSQIFDYLLKYGAHVDCVYACSWRKGYTPLHCAASEGSTEAVQLLLDNGANVDAKGENSCTPLHIAVLRGKESIVEILLQYGAKVDNQDKNGKTALRLAVENGSLQTIQNILKYSPDINNPSNRESLKIAVLCKFKEVVEALVEYGFGINPEDINFTELLQSAVEKGYVKIVEDFLNYGAKVNTALRHCGLNLLHIAVINKQEEVADLLISNEADINARDIYGRTPIFYAAKNADLNLTKFLLSNKAIVKDSPEVLLKAVETKCIEIVKVLLRYIDVNATDEDGQTALHLLLLEDAAFGNVETYTMLLNLLRYDIDINATNRFGQAALHLICFPDKIDAFGNLKIPTRLLNNIKYDITAQNYHGKIVKLLLECGARVNSQDNFGKTALHYVNYDYYHSTRKYDFASYIRRYTIKLLLKYGARVNSQDKDGRTALHYACDNKCDESVQELLEHGSDINIMSKDGRTAFDCSLSSIGNYMFRFHGTTFELIACHLVKMKAANLYLSKENIRIVYFISKVHTSSDHNVNINFTVTSLPYTKVYCVQQSSQYGVP</sequence>
<dbReference type="SUPFAM" id="SSF48403">
    <property type="entry name" value="Ankyrin repeat"/>
    <property type="match status" value="3"/>
</dbReference>
<evidence type="ECO:0000256" key="1">
    <source>
        <dbReference type="PROSITE-ProRule" id="PRU00023"/>
    </source>
</evidence>
<dbReference type="Proteomes" id="UP001187531">
    <property type="component" value="Unassembled WGS sequence"/>
</dbReference>
<name>A0AA88HAW2_ARTSF</name>
<accession>A0AA88HAW2</accession>
<proteinExistence type="predicted"/>
<dbReference type="InterPro" id="IPR036770">
    <property type="entry name" value="Ankyrin_rpt-contain_sf"/>
</dbReference>
<reference evidence="2" key="1">
    <citation type="submission" date="2023-07" db="EMBL/GenBank/DDBJ databases">
        <title>Chromosome-level genome assembly of Artemia franciscana.</title>
        <authorList>
            <person name="Jo E."/>
        </authorList>
    </citation>
    <scope>NUCLEOTIDE SEQUENCE</scope>
    <source>
        <tissue evidence="2">Whole body</tissue>
    </source>
</reference>
<gene>
    <name evidence="2" type="ORF">QYM36_015726</name>
</gene>
<protein>
    <submittedName>
        <fullName evidence="2">Uncharacterized protein</fullName>
    </submittedName>
</protein>
<feature type="repeat" description="ANK" evidence="1">
    <location>
        <begin position="245"/>
        <end position="277"/>
    </location>
</feature>
<dbReference type="EMBL" id="JAVRJZ010000020">
    <property type="protein sequence ID" value="KAK2705438.1"/>
    <property type="molecule type" value="Genomic_DNA"/>
</dbReference>
<feature type="repeat" description="ANK" evidence="1">
    <location>
        <begin position="74"/>
        <end position="106"/>
    </location>
</feature>
<dbReference type="AlphaFoldDB" id="A0AA88HAW2"/>
<dbReference type="PANTHER" id="PTHR24133:SF40">
    <property type="entry name" value="ANKYRIN REPEAT DOMAIN 44"/>
    <property type="match status" value="1"/>
</dbReference>
<feature type="repeat" description="ANK" evidence="1">
    <location>
        <begin position="616"/>
        <end position="648"/>
    </location>
</feature>
<keyword evidence="3" id="KW-1185">Reference proteome</keyword>
<dbReference type="Gene3D" id="1.25.40.20">
    <property type="entry name" value="Ankyrin repeat-containing domain"/>
    <property type="match status" value="5"/>
</dbReference>
<comment type="caution">
    <text evidence="2">The sequence shown here is derived from an EMBL/GenBank/DDBJ whole genome shotgun (WGS) entry which is preliminary data.</text>
</comment>
<organism evidence="2 3">
    <name type="scientific">Artemia franciscana</name>
    <name type="common">Brine shrimp</name>
    <name type="synonym">Artemia sanfranciscana</name>
    <dbReference type="NCBI Taxonomy" id="6661"/>
    <lineage>
        <taxon>Eukaryota</taxon>
        <taxon>Metazoa</taxon>
        <taxon>Ecdysozoa</taxon>
        <taxon>Arthropoda</taxon>
        <taxon>Crustacea</taxon>
        <taxon>Branchiopoda</taxon>
        <taxon>Anostraca</taxon>
        <taxon>Artemiidae</taxon>
        <taxon>Artemia</taxon>
    </lineage>
</organism>
<dbReference type="InterPro" id="IPR002110">
    <property type="entry name" value="Ankyrin_rpt"/>
</dbReference>